<dbReference type="EMBL" id="CP069812">
    <property type="protein sequence ID" value="QRQ93526.1"/>
    <property type="molecule type" value="Genomic_DNA"/>
</dbReference>
<dbReference type="InterPro" id="IPR050508">
    <property type="entry name" value="Methyltransf_Superfamily"/>
</dbReference>
<dbReference type="SUPFAM" id="SSF53335">
    <property type="entry name" value="S-adenosyl-L-methionine-dependent methyltransferases"/>
    <property type="match status" value="2"/>
</dbReference>
<dbReference type="GeneID" id="303493034"/>
<evidence type="ECO:0000256" key="1">
    <source>
        <dbReference type="SAM" id="Coils"/>
    </source>
</evidence>
<sequence>MKAKDTSFVAKQVRAFFGLGKVLDVGRSAGAVLRALRRFGFDGNAFVPNEEDEGSGRGALPILPFGSSDFDTVVVTDCLEYLEPANLDTALKNLRRICRRNMLLRVPTLQDGEVSIAFRSVGNRAWWEAACFAAGWRKHPCYYQAADYAALQHDGPWIVIPLEKIPETAWDLYPLDKLKDERDLHMDMLRESGSRSDAHVFRYQLAAQFVRPGDVVLDAACGLGYGSYLIWTGTKASKVIGIDGSEYAAEYAARNYVSPEAMLEFREGFLPQCLSSVADNSVDLVISFETLEHVQDPEGLLAEFNRVLAPGGRFIGSVPNDWSDETGEDPNPFHLHVYTLDKFRRQLRMQFDIETIFSQTADRVKRLDAQCEWISRPRSITELPGVDVDPAEAEWWLCVAMKSPLVGTHVPYVERSFSVTERETAGNALAFGRDYENPWLVRSLVAMGLRTESSTLQVKWAHHVSEASTRGSADRGAALTILAYRLLDQQFEGNFEQISTQIEDYIATPPGNPNAHRWGISLRYVMALVYLDAGRRDDARAMLQSVLQADAAAYSITLLTKTVDAAWLLGSMFVADGEHETARTTWQTTAVSVMRRVGGHLSSIEADYDPPSFEPREVGFIVDRISRLLACAKNVGLAKSRPSVYQAAVDFGGLAAEMCSDAMARERERLGEDLKNLRTYLDAVLEGKQWLEDNRTRTLAYVDELKAAIDEQEAKAAALRLENETLRSNAAQGEKRRFAFVSRKQR</sequence>
<evidence type="ECO:0000313" key="5">
    <source>
        <dbReference type="EMBL" id="SPC14281.1"/>
    </source>
</evidence>
<dbReference type="PANTHER" id="PTHR42912:SF93">
    <property type="entry name" value="N6-ADENOSINE-METHYLTRANSFERASE TMT1A"/>
    <property type="match status" value="1"/>
</dbReference>
<evidence type="ECO:0000313" key="7">
    <source>
        <dbReference type="Proteomes" id="UP000623307"/>
    </source>
</evidence>
<protein>
    <submittedName>
        <fullName evidence="3">Methyltransferase domain-containing protein</fullName>
    </submittedName>
    <submittedName>
        <fullName evidence="5">Methyltransferase type 11</fullName>
    </submittedName>
</protein>
<evidence type="ECO:0000313" key="4">
    <source>
        <dbReference type="EMBL" id="SPC08537.1"/>
    </source>
</evidence>
<dbReference type="Gene3D" id="3.40.50.150">
    <property type="entry name" value="Vaccinia Virus protein VP39"/>
    <property type="match status" value="2"/>
</dbReference>
<proteinExistence type="predicted"/>
<dbReference type="RefSeq" id="WP_147318583.1">
    <property type="nucleotide sequence ID" value="NZ_CP069810.1"/>
</dbReference>
<evidence type="ECO:0000259" key="2">
    <source>
        <dbReference type="Pfam" id="PF08241"/>
    </source>
</evidence>
<gene>
    <name evidence="5" type="ORF">CO2235_200137</name>
    <name evidence="4" type="ORF">CO2235_U850029</name>
    <name evidence="3" type="ORF">JTE92_26035</name>
</gene>
<dbReference type="CDD" id="cd02440">
    <property type="entry name" value="AdoMet_MTases"/>
    <property type="match status" value="1"/>
</dbReference>
<evidence type="ECO:0000313" key="3">
    <source>
        <dbReference type="EMBL" id="QRQ93526.1"/>
    </source>
</evidence>
<dbReference type="AlphaFoldDB" id="A0A375G3R1"/>
<reference evidence="6" key="1">
    <citation type="submission" date="2018-01" db="EMBL/GenBank/DDBJ databases">
        <authorList>
            <person name="Gaut B.S."/>
            <person name="Morton B.R."/>
            <person name="Clegg M.T."/>
            <person name="Duvall M.R."/>
        </authorList>
    </citation>
    <scope>NUCLEOTIDE SEQUENCE [LARGE SCALE GENOMIC DNA]</scope>
</reference>
<feature type="domain" description="Methyltransferase type 11" evidence="2">
    <location>
        <begin position="217"/>
        <end position="315"/>
    </location>
</feature>
<keyword evidence="5" id="KW-0489">Methyltransferase</keyword>
<dbReference type="Proteomes" id="UP000256862">
    <property type="component" value="Chromosome CO2235"/>
</dbReference>
<name>A0A375G3R1_9BURK</name>
<keyword evidence="5" id="KW-0808">Transferase</keyword>
<dbReference type="GO" id="GO:0008757">
    <property type="term" value="F:S-adenosylmethionine-dependent methyltransferase activity"/>
    <property type="evidence" value="ECO:0007669"/>
    <property type="project" value="InterPro"/>
</dbReference>
<keyword evidence="7" id="KW-1185">Reference proteome</keyword>
<keyword evidence="1" id="KW-0175">Coiled coil</keyword>
<dbReference type="GO" id="GO:0032259">
    <property type="term" value="P:methylation"/>
    <property type="evidence" value="ECO:0007669"/>
    <property type="project" value="UniProtKB-KW"/>
</dbReference>
<dbReference type="Proteomes" id="UP000623307">
    <property type="component" value="Chromosome 2"/>
</dbReference>
<dbReference type="PANTHER" id="PTHR42912">
    <property type="entry name" value="METHYLTRANSFERASE"/>
    <property type="match status" value="1"/>
</dbReference>
<dbReference type="EMBL" id="OGUS01000093">
    <property type="protein sequence ID" value="SPC08537.1"/>
    <property type="molecule type" value="Genomic_DNA"/>
</dbReference>
<dbReference type="InterPro" id="IPR029063">
    <property type="entry name" value="SAM-dependent_MTases_sf"/>
</dbReference>
<reference evidence="5" key="2">
    <citation type="submission" date="2018-01" db="EMBL/GenBank/DDBJ databases">
        <authorList>
            <person name="Clerissi C."/>
        </authorList>
    </citation>
    <scope>NUCLEOTIDE SEQUENCE</scope>
    <source>
        <strain evidence="5">Cupriavidus oxalaticus LMG 2235</strain>
    </source>
</reference>
<dbReference type="EMBL" id="OGUS01000121">
    <property type="protein sequence ID" value="SPC14281.1"/>
    <property type="molecule type" value="Genomic_DNA"/>
</dbReference>
<feature type="coiled-coil region" evidence="1">
    <location>
        <begin position="702"/>
        <end position="736"/>
    </location>
</feature>
<organism evidence="5">
    <name type="scientific">Cupriavidus oxalaticus</name>
    <dbReference type="NCBI Taxonomy" id="96344"/>
    <lineage>
        <taxon>Bacteria</taxon>
        <taxon>Pseudomonadati</taxon>
        <taxon>Pseudomonadota</taxon>
        <taxon>Betaproteobacteria</taxon>
        <taxon>Burkholderiales</taxon>
        <taxon>Burkholderiaceae</taxon>
        <taxon>Cupriavidus</taxon>
    </lineage>
</organism>
<reference evidence="3 7" key="3">
    <citation type="submission" date="2021-02" db="EMBL/GenBank/DDBJ databases">
        <title>Complete Genome Sequence of Cupriavidus oxalaticus Strain Ox1, a Soil Oxalate-Degrading Species.</title>
        <authorList>
            <person name="Palmieri F."/>
            <person name="Udriet P."/>
            <person name="Deuasquier M."/>
            <person name="Beaudoing E."/>
            <person name="Johnson S.L."/>
            <person name="Davenport K.W."/>
            <person name="Chain P.S."/>
            <person name="Bindschedler S."/>
            <person name="Junier P."/>
        </authorList>
    </citation>
    <scope>NUCLEOTIDE SEQUENCE [LARGE SCALE GENOMIC DNA]</scope>
    <source>
        <strain evidence="3 7">Ox1</strain>
    </source>
</reference>
<accession>A0A375G3R1</accession>
<dbReference type="InterPro" id="IPR013216">
    <property type="entry name" value="Methyltransf_11"/>
</dbReference>
<dbReference type="OrthoDB" id="8969818at2"/>
<dbReference type="Pfam" id="PF08241">
    <property type="entry name" value="Methyltransf_11"/>
    <property type="match status" value="1"/>
</dbReference>
<evidence type="ECO:0000313" key="6">
    <source>
        <dbReference type="Proteomes" id="UP000256862"/>
    </source>
</evidence>